<proteinExistence type="inferred from homology"/>
<comment type="catalytic activity">
    <reaction evidence="11">
        <text>S-methyl-5'-thioadenosine + phosphate = 5-(methylsulfanyl)-alpha-D-ribose 1-phosphate + adenine</text>
        <dbReference type="Rhea" id="RHEA:11852"/>
        <dbReference type="ChEBI" id="CHEBI:16708"/>
        <dbReference type="ChEBI" id="CHEBI:17509"/>
        <dbReference type="ChEBI" id="CHEBI:43474"/>
        <dbReference type="ChEBI" id="CHEBI:58533"/>
        <dbReference type="EC" id="2.4.2.28"/>
    </reaction>
    <physiologicalReaction direction="left-to-right" evidence="11">
        <dbReference type="Rhea" id="RHEA:11853"/>
    </physiologicalReaction>
</comment>
<comment type="similarity">
    <text evidence="4 12">Belongs to the purine nucleoside phosphorylase YfiH/LACC1 family.</text>
</comment>
<accession>A0A3A1R341</accession>
<evidence type="ECO:0000256" key="8">
    <source>
        <dbReference type="ARBA" id="ARBA00022833"/>
    </source>
</evidence>
<reference evidence="13 14" key="1">
    <citation type="submission" date="2018-09" db="EMBL/GenBank/DDBJ databases">
        <title>Bacillus saliacetes sp. nov., isolated from Thai shrimp paste (Ka-pi).</title>
        <authorList>
            <person name="Daroonpunt R."/>
            <person name="Tanasupawat S."/>
            <person name="Yiamsombut S."/>
        </authorList>
    </citation>
    <scope>NUCLEOTIDE SEQUENCE [LARGE SCALE GENOMIC DNA]</scope>
    <source>
        <strain evidence="13 14">SKP7-4</strain>
    </source>
</reference>
<dbReference type="CDD" id="cd16833">
    <property type="entry name" value="YfiH"/>
    <property type="match status" value="1"/>
</dbReference>
<dbReference type="PANTHER" id="PTHR30616">
    <property type="entry name" value="UNCHARACTERIZED PROTEIN YFIH"/>
    <property type="match status" value="1"/>
</dbReference>
<evidence type="ECO:0000256" key="9">
    <source>
        <dbReference type="ARBA" id="ARBA00047989"/>
    </source>
</evidence>
<comment type="catalytic activity">
    <reaction evidence="9">
        <text>adenosine + H2O + H(+) = inosine + NH4(+)</text>
        <dbReference type="Rhea" id="RHEA:24408"/>
        <dbReference type="ChEBI" id="CHEBI:15377"/>
        <dbReference type="ChEBI" id="CHEBI:15378"/>
        <dbReference type="ChEBI" id="CHEBI:16335"/>
        <dbReference type="ChEBI" id="CHEBI:17596"/>
        <dbReference type="ChEBI" id="CHEBI:28938"/>
        <dbReference type="EC" id="3.5.4.4"/>
    </reaction>
    <physiologicalReaction direction="left-to-right" evidence="9">
        <dbReference type="Rhea" id="RHEA:24409"/>
    </physiologicalReaction>
</comment>
<dbReference type="SUPFAM" id="SSF64438">
    <property type="entry name" value="CNF1/YfiH-like putative cysteine hydrolases"/>
    <property type="match status" value="1"/>
</dbReference>
<evidence type="ECO:0000256" key="11">
    <source>
        <dbReference type="ARBA" id="ARBA00049893"/>
    </source>
</evidence>
<evidence type="ECO:0000313" key="13">
    <source>
        <dbReference type="EMBL" id="RIW36333.1"/>
    </source>
</evidence>
<evidence type="ECO:0000256" key="7">
    <source>
        <dbReference type="ARBA" id="ARBA00022801"/>
    </source>
</evidence>
<keyword evidence="7" id="KW-0378">Hydrolase</keyword>
<dbReference type="InterPro" id="IPR003730">
    <property type="entry name" value="Cu_polyphenol_OxRdtase"/>
</dbReference>
<dbReference type="GO" id="GO:0016787">
    <property type="term" value="F:hydrolase activity"/>
    <property type="evidence" value="ECO:0007669"/>
    <property type="project" value="UniProtKB-KW"/>
</dbReference>
<evidence type="ECO:0000256" key="3">
    <source>
        <dbReference type="ARBA" id="ARBA00003215"/>
    </source>
</evidence>
<dbReference type="InterPro" id="IPR038371">
    <property type="entry name" value="Cu_polyphenol_OxRdtase_sf"/>
</dbReference>
<dbReference type="NCBIfam" id="TIGR00726">
    <property type="entry name" value="peptidoglycan editing factor PgeF"/>
    <property type="match status" value="1"/>
</dbReference>
<evidence type="ECO:0000256" key="6">
    <source>
        <dbReference type="ARBA" id="ARBA00022723"/>
    </source>
</evidence>
<dbReference type="Gene3D" id="3.60.140.10">
    <property type="entry name" value="CNF1/YfiH-like putative cysteine hydrolases"/>
    <property type="match status" value="1"/>
</dbReference>
<comment type="function">
    <text evidence="3">Purine nucleoside enzyme that catalyzes the phosphorolysis of adenosine and inosine nucleosides, yielding D-ribose 1-phosphate and the respective free bases, adenine and hypoxanthine. Also catalyzes the phosphorolysis of S-methyl-5'-thioadenosine into adenine and S-methyl-5-thio-alpha-D-ribose 1-phosphate. Also has adenosine deaminase activity.</text>
</comment>
<comment type="catalytic activity">
    <reaction evidence="1">
        <text>inosine + phosphate = alpha-D-ribose 1-phosphate + hypoxanthine</text>
        <dbReference type="Rhea" id="RHEA:27646"/>
        <dbReference type="ChEBI" id="CHEBI:17368"/>
        <dbReference type="ChEBI" id="CHEBI:17596"/>
        <dbReference type="ChEBI" id="CHEBI:43474"/>
        <dbReference type="ChEBI" id="CHEBI:57720"/>
        <dbReference type="EC" id="2.4.2.1"/>
    </reaction>
    <physiologicalReaction direction="left-to-right" evidence="1">
        <dbReference type="Rhea" id="RHEA:27647"/>
    </physiologicalReaction>
</comment>
<dbReference type="Proteomes" id="UP000265801">
    <property type="component" value="Unassembled WGS sequence"/>
</dbReference>
<evidence type="ECO:0000256" key="1">
    <source>
        <dbReference type="ARBA" id="ARBA00000553"/>
    </source>
</evidence>
<keyword evidence="14" id="KW-1185">Reference proteome</keyword>
<evidence type="ECO:0000313" key="14">
    <source>
        <dbReference type="Proteomes" id="UP000265801"/>
    </source>
</evidence>
<keyword evidence="8" id="KW-0862">Zinc</keyword>
<evidence type="ECO:0000256" key="4">
    <source>
        <dbReference type="ARBA" id="ARBA00007353"/>
    </source>
</evidence>
<dbReference type="RefSeq" id="WP_119545888.1">
    <property type="nucleotide sequence ID" value="NZ_QXIR01000005.1"/>
</dbReference>
<dbReference type="EMBL" id="QXIR01000005">
    <property type="protein sequence ID" value="RIW36333.1"/>
    <property type="molecule type" value="Genomic_DNA"/>
</dbReference>
<dbReference type="AlphaFoldDB" id="A0A3A1R341"/>
<keyword evidence="6" id="KW-0479">Metal-binding</keyword>
<dbReference type="Pfam" id="PF02578">
    <property type="entry name" value="Cu-oxidase_4"/>
    <property type="match status" value="1"/>
</dbReference>
<sequence length="273" mass="30821">MTEQAFYKTDQLIFSLPAWSRLVPGLKAGITSKQGGFSEGKYRSLNMGLHVNDVQETVQKNRRLAAERIGIPSANWVCAEQTHGRNIRWVTKEDAGRGAMDYSTSIMDTDGLITDEPDLLLTMCYADCVPIYFLYPEGRLIGVAHAGWKGTVLDIAGHMIREFNRYGAKSEDILAAVGPSICRKCYQVDDRVIDKVEKLLEDCNEKPYNLKYEGQYELDLKRTNYLAIRNAGIPSGNIIVSELCTSCNENEFFSHRRDNGRTGRIMSFIGWKE</sequence>
<dbReference type="PANTHER" id="PTHR30616:SF2">
    <property type="entry name" value="PURINE NUCLEOSIDE PHOSPHORYLASE LACC1"/>
    <property type="match status" value="1"/>
</dbReference>
<evidence type="ECO:0000256" key="12">
    <source>
        <dbReference type="RuleBase" id="RU361274"/>
    </source>
</evidence>
<gene>
    <name evidence="13" type="primary">pgeF</name>
    <name evidence="13" type="ORF">D3H55_05335</name>
</gene>
<comment type="caution">
    <text evidence="13">The sequence shown here is derived from an EMBL/GenBank/DDBJ whole genome shotgun (WGS) entry which is preliminary data.</text>
</comment>
<protein>
    <recommendedName>
        <fullName evidence="12">Purine nucleoside phosphorylase</fullName>
    </recommendedName>
</protein>
<comment type="cofactor">
    <cofactor evidence="2">
        <name>Zn(2+)</name>
        <dbReference type="ChEBI" id="CHEBI:29105"/>
    </cofactor>
</comment>
<evidence type="ECO:0000256" key="2">
    <source>
        <dbReference type="ARBA" id="ARBA00001947"/>
    </source>
</evidence>
<dbReference type="InterPro" id="IPR011324">
    <property type="entry name" value="Cytotoxic_necrot_fac-like_cat"/>
</dbReference>
<comment type="catalytic activity">
    <reaction evidence="10">
        <text>adenosine + phosphate = alpha-D-ribose 1-phosphate + adenine</text>
        <dbReference type="Rhea" id="RHEA:27642"/>
        <dbReference type="ChEBI" id="CHEBI:16335"/>
        <dbReference type="ChEBI" id="CHEBI:16708"/>
        <dbReference type="ChEBI" id="CHEBI:43474"/>
        <dbReference type="ChEBI" id="CHEBI:57720"/>
        <dbReference type="EC" id="2.4.2.1"/>
    </reaction>
    <physiologicalReaction direction="left-to-right" evidence="10">
        <dbReference type="Rhea" id="RHEA:27643"/>
    </physiologicalReaction>
</comment>
<name>A0A3A1R341_9BACI</name>
<keyword evidence="5" id="KW-0808">Transferase</keyword>
<dbReference type="GO" id="GO:0005507">
    <property type="term" value="F:copper ion binding"/>
    <property type="evidence" value="ECO:0007669"/>
    <property type="project" value="TreeGrafter"/>
</dbReference>
<dbReference type="GO" id="GO:0017061">
    <property type="term" value="F:S-methyl-5-thioadenosine phosphorylase activity"/>
    <property type="evidence" value="ECO:0007669"/>
    <property type="project" value="UniProtKB-EC"/>
</dbReference>
<evidence type="ECO:0000256" key="5">
    <source>
        <dbReference type="ARBA" id="ARBA00022679"/>
    </source>
</evidence>
<organism evidence="13 14">
    <name type="scientific">Bacillus salacetis</name>
    <dbReference type="NCBI Taxonomy" id="2315464"/>
    <lineage>
        <taxon>Bacteria</taxon>
        <taxon>Bacillati</taxon>
        <taxon>Bacillota</taxon>
        <taxon>Bacilli</taxon>
        <taxon>Bacillales</taxon>
        <taxon>Bacillaceae</taxon>
        <taxon>Bacillus</taxon>
    </lineage>
</organism>
<evidence type="ECO:0000256" key="10">
    <source>
        <dbReference type="ARBA" id="ARBA00048968"/>
    </source>
</evidence>
<dbReference type="OrthoDB" id="4279at2"/>